<evidence type="ECO:0000256" key="2">
    <source>
        <dbReference type="SAM" id="SignalP"/>
    </source>
</evidence>
<protein>
    <recommendedName>
        <fullName evidence="5">Lipoprotein</fullName>
    </recommendedName>
</protein>
<feature type="chain" id="PRO_5038944887" description="Lipoprotein" evidence="2">
    <location>
        <begin position="25"/>
        <end position="285"/>
    </location>
</feature>
<feature type="compositionally biased region" description="Polar residues" evidence="1">
    <location>
        <begin position="34"/>
        <end position="46"/>
    </location>
</feature>
<evidence type="ECO:0000313" key="3">
    <source>
        <dbReference type="EMBL" id="KIH97781.1"/>
    </source>
</evidence>
<dbReference type="Gene3D" id="2.50.20.20">
    <property type="match status" value="1"/>
</dbReference>
<dbReference type="Proteomes" id="UP000031675">
    <property type="component" value="Unassembled WGS sequence"/>
</dbReference>
<dbReference type="EMBL" id="JROO01000032">
    <property type="protein sequence ID" value="KIH97781.1"/>
    <property type="molecule type" value="Genomic_DNA"/>
</dbReference>
<sequence length="285" mass="29095">MQIPRKPLASTALAAALVPLSACGGTDGAPEESSGPTATADPSPTEKSGLPGLIDTLAESTAETDNFTLDAEAAAVDSEAAMSSASNTYEVQGPDLPDRVTATMPALGELILQSLQMTGRDAGLSAEELSSVTMIVEPDGGSPIISNSHGAFPGGTEWVRGLEGAEAPAPPPLAPGELAPLLEELADEDLITQEDAEKVDGTTATLVEGEAKQAEVEDLGQARETVEGILGGPAAGPVAFAVWIDEEGLPVRLETSDDDVEVQLAFSDIGSTSFEAPEPGEVHRL</sequence>
<comment type="caution">
    <text evidence="3">The sequence shown here is derived from an EMBL/GenBank/DDBJ whole genome shotgun (WGS) entry which is preliminary data.</text>
</comment>
<dbReference type="RefSeq" id="WP_040274951.1">
    <property type="nucleotide sequence ID" value="NZ_JROO01000032.1"/>
</dbReference>
<gene>
    <name evidence="3" type="ORF">LP52_17140</name>
</gene>
<keyword evidence="4" id="KW-1185">Reference proteome</keyword>
<feature type="signal peptide" evidence="2">
    <location>
        <begin position="1"/>
        <end position="24"/>
    </location>
</feature>
<reference evidence="4" key="1">
    <citation type="journal article" date="2015" name="Chem. Biol.">
        <title>Structure, bioactivity, and resistance mechanism of streptomonomicin, an unusual lasso Peptide from an understudied halophilic actinomycete.</title>
        <authorList>
            <person name="Metelev M."/>
            <person name="Tietz J.I."/>
            <person name="Melby J.O."/>
            <person name="Blair P.M."/>
            <person name="Zhu L."/>
            <person name="Livnat I."/>
            <person name="Severinov K."/>
            <person name="Mitchell D.A."/>
        </authorList>
    </citation>
    <scope>NUCLEOTIDE SEQUENCE [LARGE SCALE GENOMIC DNA]</scope>
    <source>
        <strain evidence="4">YIM 90003</strain>
    </source>
</reference>
<name>A0A0C2J8H6_9ACTN</name>
<keyword evidence="2" id="KW-0732">Signal</keyword>
<organism evidence="3 4">
    <name type="scientific">Streptomonospora alba</name>
    <dbReference type="NCBI Taxonomy" id="183763"/>
    <lineage>
        <taxon>Bacteria</taxon>
        <taxon>Bacillati</taxon>
        <taxon>Actinomycetota</taxon>
        <taxon>Actinomycetes</taxon>
        <taxon>Streptosporangiales</taxon>
        <taxon>Nocardiopsidaceae</taxon>
        <taxon>Streptomonospora</taxon>
    </lineage>
</organism>
<accession>A0A0C2J8H6</accession>
<evidence type="ECO:0000313" key="4">
    <source>
        <dbReference type="Proteomes" id="UP000031675"/>
    </source>
</evidence>
<feature type="region of interest" description="Disordered" evidence="1">
    <location>
        <begin position="21"/>
        <end position="52"/>
    </location>
</feature>
<proteinExistence type="predicted"/>
<evidence type="ECO:0000256" key="1">
    <source>
        <dbReference type="SAM" id="MobiDB-lite"/>
    </source>
</evidence>
<evidence type="ECO:0008006" key="5">
    <source>
        <dbReference type="Google" id="ProtNLM"/>
    </source>
</evidence>
<dbReference type="AlphaFoldDB" id="A0A0C2J8H6"/>
<dbReference type="OrthoDB" id="3425713at2"/>